<dbReference type="AlphaFoldDB" id="A0A2G5TVM0"/>
<feature type="coiled-coil region" evidence="1">
    <location>
        <begin position="227"/>
        <end position="272"/>
    </location>
</feature>
<evidence type="ECO:0000256" key="2">
    <source>
        <dbReference type="SAM" id="MobiDB-lite"/>
    </source>
</evidence>
<dbReference type="EMBL" id="PDUG01000005">
    <property type="protein sequence ID" value="PIC31151.1"/>
    <property type="molecule type" value="Genomic_DNA"/>
</dbReference>
<evidence type="ECO:0000313" key="4">
    <source>
        <dbReference type="Proteomes" id="UP000230233"/>
    </source>
</evidence>
<accession>A0A2G5TVM0</accession>
<keyword evidence="1" id="KW-0175">Coiled coil</keyword>
<evidence type="ECO:0000256" key="1">
    <source>
        <dbReference type="SAM" id="Coils"/>
    </source>
</evidence>
<feature type="compositionally biased region" description="Low complexity" evidence="2">
    <location>
        <begin position="200"/>
        <end position="213"/>
    </location>
</feature>
<dbReference type="OrthoDB" id="10474513at2759"/>
<evidence type="ECO:0000313" key="3">
    <source>
        <dbReference type="EMBL" id="PIC31151.1"/>
    </source>
</evidence>
<organism evidence="3 4">
    <name type="scientific">Caenorhabditis nigoni</name>
    <dbReference type="NCBI Taxonomy" id="1611254"/>
    <lineage>
        <taxon>Eukaryota</taxon>
        <taxon>Metazoa</taxon>
        <taxon>Ecdysozoa</taxon>
        <taxon>Nematoda</taxon>
        <taxon>Chromadorea</taxon>
        <taxon>Rhabditida</taxon>
        <taxon>Rhabditina</taxon>
        <taxon>Rhabditomorpha</taxon>
        <taxon>Rhabditoidea</taxon>
        <taxon>Rhabditidae</taxon>
        <taxon>Peloderinae</taxon>
        <taxon>Caenorhabditis</taxon>
    </lineage>
</organism>
<name>A0A2G5TVM0_9PELO</name>
<keyword evidence="4" id="KW-1185">Reference proteome</keyword>
<feature type="region of interest" description="Disordered" evidence="2">
    <location>
        <begin position="145"/>
        <end position="224"/>
    </location>
</feature>
<sequence>MEPPRKKPCVEKDMSREEIIYRIGIELLVWNSPKEVMKLYEEIYGGDCKTLKERLNEVRAEKGEGEVDDNEFHKKMIRKIKKENLESMSEWELRKHYNEIYREPLPPTVPASASAPIPAPAIRSFEDDFYEDFLDVDEDTKRAFREEKKVREEEERKVQEEEERTVQEEERRMKEIRMKKPNAATPMNDEKKFGASENSPQQKKAAPAAQPVQPEKPKCSIPGLGDIENWDEFMKELEEAKIEEKKKEAAKRKAAEAAAAEEEERKKKLEEITTVPTVLTEWNDLIPVRRVPIVRRTMPSWSSWNGLIRVKGSLVRTPIEQVQHRAFLPLQRVHIPVDNEGMPPRDPRSSFWMKYNQK</sequence>
<dbReference type="Proteomes" id="UP000230233">
    <property type="component" value="Chromosome V"/>
</dbReference>
<gene>
    <name evidence="3" type="primary">Cnig_chr_V.g22152</name>
    <name evidence="3" type="ORF">B9Z55_022152</name>
</gene>
<comment type="caution">
    <text evidence="3">The sequence shown here is derived from an EMBL/GenBank/DDBJ whole genome shotgun (WGS) entry which is preliminary data.</text>
</comment>
<protein>
    <submittedName>
        <fullName evidence="3">Uncharacterized protein</fullName>
    </submittedName>
</protein>
<proteinExistence type="predicted"/>
<reference evidence="4" key="1">
    <citation type="submission" date="2017-10" db="EMBL/GenBank/DDBJ databases">
        <title>Rapid genome shrinkage in a self-fertile nematode reveals novel sperm competition proteins.</title>
        <authorList>
            <person name="Yin D."/>
            <person name="Schwarz E.M."/>
            <person name="Thomas C.G."/>
            <person name="Felde R.L."/>
            <person name="Korf I.F."/>
            <person name="Cutter A.D."/>
            <person name="Schartner C.M."/>
            <person name="Ralston E.J."/>
            <person name="Meyer B.J."/>
            <person name="Haag E.S."/>
        </authorList>
    </citation>
    <scope>NUCLEOTIDE SEQUENCE [LARGE SCALE GENOMIC DNA]</scope>
    <source>
        <strain evidence="4">JU1422</strain>
    </source>
</reference>
<feature type="compositionally biased region" description="Basic and acidic residues" evidence="2">
    <location>
        <begin position="145"/>
        <end position="178"/>
    </location>
</feature>